<evidence type="ECO:0000313" key="4">
    <source>
        <dbReference type="Proteomes" id="UP001207930"/>
    </source>
</evidence>
<reference evidence="3 4" key="1">
    <citation type="submission" date="2022-10" db="EMBL/GenBank/DDBJ databases">
        <title>Luteolibacter flavescens strain MCCC 1K03193, whole genome shotgun sequencing project.</title>
        <authorList>
            <person name="Zhao G."/>
            <person name="Shen L."/>
        </authorList>
    </citation>
    <scope>NUCLEOTIDE SEQUENCE [LARGE SCALE GENOMIC DNA]</scope>
    <source>
        <strain evidence="3 4">MCCC 1K03193</strain>
    </source>
</reference>
<dbReference type="EMBL" id="JAPDDS010000004">
    <property type="protein sequence ID" value="MCW1884727.1"/>
    <property type="molecule type" value="Genomic_DNA"/>
</dbReference>
<evidence type="ECO:0000313" key="3">
    <source>
        <dbReference type="EMBL" id="MCW1884727.1"/>
    </source>
</evidence>
<feature type="transmembrane region" description="Helical" evidence="1">
    <location>
        <begin position="71"/>
        <end position="87"/>
    </location>
</feature>
<feature type="transmembrane region" description="Helical" evidence="1">
    <location>
        <begin position="46"/>
        <end position="64"/>
    </location>
</feature>
<accession>A0ABT3FMB7</accession>
<dbReference type="NCBIfam" id="NF037970">
    <property type="entry name" value="vanZ_1"/>
    <property type="match status" value="1"/>
</dbReference>
<keyword evidence="4" id="KW-1185">Reference proteome</keyword>
<keyword evidence="1" id="KW-0812">Transmembrane</keyword>
<feature type="transmembrane region" description="Helical" evidence="1">
    <location>
        <begin position="9"/>
        <end position="26"/>
    </location>
</feature>
<comment type="caution">
    <text evidence="3">The sequence shown here is derived from an EMBL/GenBank/DDBJ whole genome shotgun (WGS) entry which is preliminary data.</text>
</comment>
<proteinExistence type="predicted"/>
<dbReference type="InterPro" id="IPR006976">
    <property type="entry name" value="VanZ-like"/>
</dbReference>
<dbReference type="RefSeq" id="WP_264500686.1">
    <property type="nucleotide sequence ID" value="NZ_JAPDDS010000004.1"/>
</dbReference>
<organism evidence="3 4">
    <name type="scientific">Luteolibacter flavescens</name>
    <dbReference type="NCBI Taxonomy" id="1859460"/>
    <lineage>
        <taxon>Bacteria</taxon>
        <taxon>Pseudomonadati</taxon>
        <taxon>Verrucomicrobiota</taxon>
        <taxon>Verrucomicrobiia</taxon>
        <taxon>Verrucomicrobiales</taxon>
        <taxon>Verrucomicrobiaceae</taxon>
        <taxon>Luteolibacter</taxon>
    </lineage>
</organism>
<evidence type="ECO:0000259" key="2">
    <source>
        <dbReference type="Pfam" id="PF04892"/>
    </source>
</evidence>
<dbReference type="Proteomes" id="UP001207930">
    <property type="component" value="Unassembled WGS sequence"/>
</dbReference>
<name>A0ABT3FMB7_9BACT</name>
<feature type="domain" description="VanZ-like" evidence="2">
    <location>
        <begin position="38"/>
        <end position="122"/>
    </location>
</feature>
<keyword evidence="1" id="KW-1133">Transmembrane helix</keyword>
<gene>
    <name evidence="3" type="ORF">OKA04_08305</name>
</gene>
<sequence length="129" mass="14564">MRRLTRSPWLWLAAFAVWFGTLWWLSSRVNHLPQALDFRASDKVLHFGYFFGGAGLFSAFLYRLKPKAPDWGTIFAITFAVCFLTGATDEWHQTQVPGRSGNDAADLTADILGAMCGALVFRKLHRVLK</sequence>
<keyword evidence="1" id="KW-0472">Membrane</keyword>
<protein>
    <submittedName>
        <fullName evidence="3">VanZ family protein</fullName>
    </submittedName>
</protein>
<evidence type="ECO:0000256" key="1">
    <source>
        <dbReference type="SAM" id="Phobius"/>
    </source>
</evidence>
<dbReference type="Pfam" id="PF04892">
    <property type="entry name" value="VanZ"/>
    <property type="match status" value="1"/>
</dbReference>